<dbReference type="SUPFAM" id="SSF52047">
    <property type="entry name" value="RNI-like"/>
    <property type="match status" value="1"/>
</dbReference>
<dbReference type="Proteomes" id="UP000694864">
    <property type="component" value="Chromosome 5"/>
</dbReference>
<dbReference type="SUPFAM" id="SSF81383">
    <property type="entry name" value="F-box domain"/>
    <property type="match status" value="1"/>
</dbReference>
<dbReference type="InterPro" id="IPR055357">
    <property type="entry name" value="LRR_At1g61320_AtMIF1"/>
</dbReference>
<evidence type="ECO:0000259" key="1">
    <source>
        <dbReference type="Pfam" id="PF23622"/>
    </source>
</evidence>
<organism evidence="2 3">
    <name type="scientific">Camelina sativa</name>
    <name type="common">False flax</name>
    <name type="synonym">Myagrum sativum</name>
    <dbReference type="NCBI Taxonomy" id="90675"/>
    <lineage>
        <taxon>Eukaryota</taxon>
        <taxon>Viridiplantae</taxon>
        <taxon>Streptophyta</taxon>
        <taxon>Embryophyta</taxon>
        <taxon>Tracheophyta</taxon>
        <taxon>Spermatophyta</taxon>
        <taxon>Magnoliopsida</taxon>
        <taxon>eudicotyledons</taxon>
        <taxon>Gunneridae</taxon>
        <taxon>Pentapetalae</taxon>
        <taxon>rosids</taxon>
        <taxon>malvids</taxon>
        <taxon>Brassicales</taxon>
        <taxon>Brassicaceae</taxon>
        <taxon>Camelineae</taxon>
        <taxon>Camelina</taxon>
    </lineage>
</organism>
<dbReference type="GeneID" id="104785487"/>
<keyword evidence="2" id="KW-1185">Reference proteome</keyword>
<dbReference type="InterPro" id="IPR053772">
    <property type="entry name" value="At1g61320/At1g61330-like"/>
</dbReference>
<sequence>MNELKPDILSTLPLELLLYIIGFVPFESARLIPFVSTRYRSVWNQALLVAHSHNGSIEDIFHAVSNFIDNFDEHDPSKNTRKLELHVDKSTFVSTILAPNNVMHMSFFFPDGSKKEESFCWRLEINDQIPRPVDDSSGFVVKTLCLDSVNSLTHEVVSSMVLDFSLLENLKIGGCKGLTSLTIDSPTKLLHLSISGCPKLRYLEIRAVKLKTLHYQGFLPLMKIHEHFNLTNAIFDVRQGPSLNNNALDTGPLLLIIKNSQSLTLCRWMFEELMKPSISSSWRSFQFYKLQELRWIDNSMNQENIKILISFLKLCPSIERLFVTVDLNTYSSKEVYVDAEYGSEHARVLTNLKLVKLEGSKNEDDSNDQLILALQQMVNINQPLLVLSSFSRD</sequence>
<dbReference type="PANTHER" id="PTHR34145">
    <property type="entry name" value="OS02G0105600 PROTEIN"/>
    <property type="match status" value="1"/>
</dbReference>
<feature type="domain" description="At1g61320/AtMIF1 LRR" evidence="1">
    <location>
        <begin position="142"/>
        <end position="344"/>
    </location>
</feature>
<gene>
    <name evidence="3" type="primary">LOC104785487</name>
</gene>
<protein>
    <submittedName>
        <fullName evidence="3">F-box protein At2g39490-like</fullName>
    </submittedName>
</protein>
<accession>A0ABM0Z187</accession>
<dbReference type="Pfam" id="PF23622">
    <property type="entry name" value="LRR_At1g61320_AtMIF1"/>
    <property type="match status" value="1"/>
</dbReference>
<reference evidence="2" key="1">
    <citation type="journal article" date="2014" name="Nat. Commun.">
        <title>The emerging biofuel crop Camelina sativa retains a highly undifferentiated hexaploid genome structure.</title>
        <authorList>
            <person name="Kagale S."/>
            <person name="Koh C."/>
            <person name="Nixon J."/>
            <person name="Bollina V."/>
            <person name="Clarke W.E."/>
            <person name="Tuteja R."/>
            <person name="Spillane C."/>
            <person name="Robinson S.J."/>
            <person name="Links M.G."/>
            <person name="Clarke C."/>
            <person name="Higgins E.E."/>
            <person name="Huebert T."/>
            <person name="Sharpe A.G."/>
            <person name="Parkin I.A."/>
        </authorList>
    </citation>
    <scope>NUCLEOTIDE SEQUENCE [LARGE SCALE GENOMIC DNA]</scope>
    <source>
        <strain evidence="2">cv. DH55</strain>
    </source>
</reference>
<dbReference type="InterPro" id="IPR036047">
    <property type="entry name" value="F-box-like_dom_sf"/>
</dbReference>
<dbReference type="Gene3D" id="3.80.10.10">
    <property type="entry name" value="Ribonuclease Inhibitor"/>
    <property type="match status" value="1"/>
</dbReference>
<dbReference type="InterPro" id="IPR032675">
    <property type="entry name" value="LRR_dom_sf"/>
</dbReference>
<dbReference type="RefSeq" id="XP_010509008.1">
    <property type="nucleotide sequence ID" value="XM_010510706.1"/>
</dbReference>
<evidence type="ECO:0000313" key="2">
    <source>
        <dbReference type="Proteomes" id="UP000694864"/>
    </source>
</evidence>
<dbReference type="PANTHER" id="PTHR34145:SF53">
    <property type="entry name" value="LEUCINE-RICH REPEAT DOMAIN SUPERFAMILY"/>
    <property type="match status" value="1"/>
</dbReference>
<reference evidence="3" key="2">
    <citation type="submission" date="2025-08" db="UniProtKB">
        <authorList>
            <consortium name="RefSeq"/>
        </authorList>
    </citation>
    <scope>IDENTIFICATION</scope>
    <source>
        <tissue evidence="3">Leaf</tissue>
    </source>
</reference>
<evidence type="ECO:0000313" key="3">
    <source>
        <dbReference type="RefSeq" id="XP_010509008.1"/>
    </source>
</evidence>
<proteinExistence type="predicted"/>
<name>A0ABM0Z187_CAMSA</name>